<dbReference type="InterPro" id="IPR016084">
    <property type="entry name" value="Haem_Oase-like_multi-hlx"/>
</dbReference>
<protein>
    <submittedName>
        <fullName evidence="1">Long-chain fatty acid--CoA ligase</fullName>
    </submittedName>
</protein>
<dbReference type="AlphaFoldDB" id="A0A1B1YSQ7"/>
<dbReference type="EMBL" id="CP014671">
    <property type="protein sequence ID" value="ANX03752.1"/>
    <property type="molecule type" value="Genomic_DNA"/>
</dbReference>
<keyword evidence="2" id="KW-1185">Reference proteome</keyword>
<sequence>MSFYQQLQDRTATQRAELLAAPILGRALRGAIRRADYVAFLTEAYHHVRHTVPLLMAVGARLADDKAWLRAAVVEYIGEEFGHEEWVLDDLVACGVDRDAVRRSTPGPATELMVAYAYDTVQRVNPLGFFGMVQVLEGTSVAIAHNAASAMQQALGLPDAAFSYLRSHGALDQDHVALFEGLMNRIEAPAEQALIIHAAGMFYRLYGDIFRSLDAPATLSDPAQVVSWT</sequence>
<evidence type="ECO:0000313" key="1">
    <source>
        <dbReference type="EMBL" id="ANX03752.1"/>
    </source>
</evidence>
<dbReference type="SMART" id="SM01236">
    <property type="entry name" value="Haem_oxygenase_2"/>
    <property type="match status" value="1"/>
</dbReference>
<dbReference type="STRING" id="1810504.PG2T_05790"/>
<organism evidence="1 2">
    <name type="scientific">Immundisolibacter cernigliae</name>
    <dbReference type="NCBI Taxonomy" id="1810504"/>
    <lineage>
        <taxon>Bacteria</taxon>
        <taxon>Pseudomonadati</taxon>
        <taxon>Pseudomonadota</taxon>
        <taxon>Gammaproteobacteria</taxon>
        <taxon>Immundisolibacterales</taxon>
        <taxon>Immundisolibacteraceae</taxon>
        <taxon>Immundisolibacter</taxon>
    </lineage>
</organism>
<evidence type="ECO:0000313" key="2">
    <source>
        <dbReference type="Proteomes" id="UP000092952"/>
    </source>
</evidence>
<reference evidence="2" key="1">
    <citation type="submission" date="2016-03" db="EMBL/GenBank/DDBJ databases">
        <title>Complete genome sequence of Solimmundus cernigliae, representing a novel lineage of polycyclic aromatic hydrocarbon degraders within the Gammaproteobacteria.</title>
        <authorList>
            <person name="Singleton D.R."/>
            <person name="Dickey A.N."/>
            <person name="Scholl E.H."/>
            <person name="Wright F.A."/>
            <person name="Aitken M.D."/>
        </authorList>
    </citation>
    <scope>NUCLEOTIDE SEQUENCE [LARGE SCALE GENOMIC DNA]</scope>
    <source>
        <strain evidence="2">TR3.2</strain>
    </source>
</reference>
<dbReference type="SUPFAM" id="SSF48613">
    <property type="entry name" value="Heme oxygenase-like"/>
    <property type="match status" value="1"/>
</dbReference>
<dbReference type="KEGG" id="gbi:PG2T_05790"/>
<dbReference type="InParanoid" id="A0A1B1YSQ7"/>
<gene>
    <name evidence="1" type="ORF">PG2T_05790</name>
</gene>
<dbReference type="OrthoDB" id="5177824at2"/>
<dbReference type="RefSeq" id="WP_068803370.1">
    <property type="nucleotide sequence ID" value="NZ_CP014671.1"/>
</dbReference>
<dbReference type="Proteomes" id="UP000092952">
    <property type="component" value="Chromosome"/>
</dbReference>
<keyword evidence="1" id="KW-0436">Ligase</keyword>
<dbReference type="Gene3D" id="1.20.910.10">
    <property type="entry name" value="Heme oxygenase-like"/>
    <property type="match status" value="1"/>
</dbReference>
<dbReference type="Pfam" id="PF14518">
    <property type="entry name" value="Haem_oxygenas_2"/>
    <property type="match status" value="1"/>
</dbReference>
<name>A0A1B1YSQ7_9GAMM</name>
<proteinExistence type="predicted"/>
<accession>A0A1B1YSQ7</accession>
<dbReference type="GO" id="GO:0016874">
    <property type="term" value="F:ligase activity"/>
    <property type="evidence" value="ECO:0007669"/>
    <property type="project" value="UniProtKB-KW"/>
</dbReference>